<feature type="transmembrane region" description="Helical" evidence="2">
    <location>
        <begin position="416"/>
        <end position="436"/>
    </location>
</feature>
<feature type="transmembrane region" description="Helical" evidence="2">
    <location>
        <begin position="178"/>
        <end position="197"/>
    </location>
</feature>
<dbReference type="RefSeq" id="WP_257633198.1">
    <property type="nucleotide sequence ID" value="NZ_JANIIC010000032.1"/>
</dbReference>
<keyword evidence="2" id="KW-1133">Transmembrane helix</keyword>
<evidence type="ECO:0000313" key="3">
    <source>
        <dbReference type="EMBL" id="MCQ8832389.1"/>
    </source>
</evidence>
<feature type="transmembrane region" description="Helical" evidence="2">
    <location>
        <begin position="106"/>
        <end position="124"/>
    </location>
</feature>
<dbReference type="EMBL" id="JANIIC010000032">
    <property type="protein sequence ID" value="MCQ8832389.1"/>
    <property type="molecule type" value="Genomic_DNA"/>
</dbReference>
<feature type="transmembrane region" description="Helical" evidence="2">
    <location>
        <begin position="68"/>
        <end position="86"/>
    </location>
</feature>
<keyword evidence="2" id="KW-0472">Membrane</keyword>
<name>A0A9X2LZD8_STRMQ</name>
<keyword evidence="4" id="KW-1185">Reference proteome</keyword>
<feature type="region of interest" description="Disordered" evidence="1">
    <location>
        <begin position="1"/>
        <end position="26"/>
    </location>
</feature>
<feature type="transmembrane region" description="Helical" evidence="2">
    <location>
        <begin position="456"/>
        <end position="474"/>
    </location>
</feature>
<evidence type="ECO:0000256" key="2">
    <source>
        <dbReference type="SAM" id="Phobius"/>
    </source>
</evidence>
<dbReference type="Proteomes" id="UP001142400">
    <property type="component" value="Unassembled WGS sequence"/>
</dbReference>
<comment type="caution">
    <text evidence="3">The sequence shown here is derived from an EMBL/GenBank/DDBJ whole genome shotgun (WGS) entry which is preliminary data.</text>
</comment>
<dbReference type="AlphaFoldDB" id="A0A9X2LZD8"/>
<feature type="transmembrane region" description="Helical" evidence="2">
    <location>
        <begin position="390"/>
        <end position="410"/>
    </location>
</feature>
<proteinExistence type="predicted"/>
<feature type="transmembrane region" description="Helical" evidence="2">
    <location>
        <begin position="295"/>
        <end position="314"/>
    </location>
</feature>
<feature type="transmembrane region" description="Helical" evidence="2">
    <location>
        <begin position="217"/>
        <end position="237"/>
    </location>
</feature>
<feature type="transmembrane region" description="Helical" evidence="2">
    <location>
        <begin position="347"/>
        <end position="369"/>
    </location>
</feature>
<dbReference type="Gene3D" id="1.20.1740.10">
    <property type="entry name" value="Amino acid/polyamine transporter I"/>
    <property type="match status" value="1"/>
</dbReference>
<feature type="compositionally biased region" description="Polar residues" evidence="1">
    <location>
        <begin position="1"/>
        <end position="17"/>
    </location>
</feature>
<gene>
    <name evidence="3" type="ORF">NQU54_25805</name>
</gene>
<accession>A0A9X2LZD8</accession>
<evidence type="ECO:0000313" key="4">
    <source>
        <dbReference type="Proteomes" id="UP001142400"/>
    </source>
</evidence>
<dbReference type="NCBIfam" id="NF037982">
    <property type="entry name" value="Nramp_1"/>
    <property type="match status" value="1"/>
</dbReference>
<sequence length="482" mass="51764">MSSASSTPSAQRPSAQRPSGAAAAPDLLDLPDPPPLRTMVGPGVVAVGIGMAAGEIILWPYLTSVGGLGLLWLAVVTLAIQTVINLEIERYTLATGQTVVAGFSRWSRVWGILICLAGAFQYVWPGWATSGSTVLTYLTGGGDVVWITVGSLVGFGVVLTVSPVVYRTIEKVELVKVVLTLFFLAVVAVAVIGWHTWSTAGEKTVTGAGRIPDGITFTMILSAIGAAGAGGVHNLVLSNWIRDKGYGMGAHVPKLVSPITGQSEASGADRYTFPQDEANLARWRVWWRRANTEHIVSFFVVCLVSIGLMSMLAYETLFGRDDVENSPAFLRIQGDLLGQQVGDWLKILFFAVATVSLWAASIGLLDIIGRVVSDFARRNYLRESAFWTEGRLYVAVIWAEVGIGSAILLSGVDQPIVLLTISTCTASVVTLVYSALLIRLNRRDLPGAVRLRGPRLFGMLLAIGFYGFFALAMLKSQLEENF</sequence>
<protein>
    <submittedName>
        <fullName evidence="3">Nramp family divalent metal transporter</fullName>
    </submittedName>
</protein>
<organism evidence="3 4">
    <name type="scientific">Streptomyces malaysiensis subsp. samsunensis</name>
    <dbReference type="NCBI Taxonomy" id="459658"/>
    <lineage>
        <taxon>Bacteria</taxon>
        <taxon>Bacillati</taxon>
        <taxon>Actinomycetota</taxon>
        <taxon>Actinomycetes</taxon>
        <taxon>Kitasatosporales</taxon>
        <taxon>Streptomycetaceae</taxon>
        <taxon>Streptomyces</taxon>
        <taxon>Streptomyces violaceusniger group</taxon>
    </lineage>
</organism>
<keyword evidence="2" id="KW-0812">Transmembrane</keyword>
<evidence type="ECO:0000256" key="1">
    <source>
        <dbReference type="SAM" id="MobiDB-lite"/>
    </source>
</evidence>
<feature type="transmembrane region" description="Helical" evidence="2">
    <location>
        <begin position="144"/>
        <end position="166"/>
    </location>
</feature>
<reference evidence="3" key="1">
    <citation type="submission" date="2022-06" db="EMBL/GenBank/DDBJ databases">
        <title>WGS of actinobacteria.</title>
        <authorList>
            <person name="Thawai C."/>
        </authorList>
    </citation>
    <scope>NUCLEOTIDE SEQUENCE</scope>
    <source>
        <strain evidence="3">DSM 42010</strain>
    </source>
</reference>
<feature type="transmembrane region" description="Helical" evidence="2">
    <location>
        <begin position="43"/>
        <end position="62"/>
    </location>
</feature>